<protein>
    <submittedName>
        <fullName evidence="2">Yhi9 protein</fullName>
    </submittedName>
</protein>
<dbReference type="EMBL" id="BTGC01000008">
    <property type="protein sequence ID" value="GMM52451.1"/>
    <property type="molecule type" value="Genomic_DNA"/>
</dbReference>
<dbReference type="SUPFAM" id="SSF54506">
    <property type="entry name" value="Diaminopimelate epimerase-like"/>
    <property type="match status" value="1"/>
</dbReference>
<accession>A0AAV5RP46</accession>
<dbReference type="PIRSF" id="PIRSF016184">
    <property type="entry name" value="PhzC_PhzF"/>
    <property type="match status" value="1"/>
</dbReference>
<dbReference type="Proteomes" id="UP001362899">
    <property type="component" value="Unassembled WGS sequence"/>
</dbReference>
<evidence type="ECO:0000313" key="3">
    <source>
        <dbReference type="Proteomes" id="UP001362899"/>
    </source>
</evidence>
<dbReference type="Pfam" id="PF02567">
    <property type="entry name" value="PhzC-PhzF"/>
    <property type="match status" value="1"/>
</dbReference>
<proteinExistence type="predicted"/>
<dbReference type="AlphaFoldDB" id="A0AAV5RP46"/>
<dbReference type="PANTHER" id="PTHR13774:SF32">
    <property type="entry name" value="ANTISENSE-ENHANCING SEQUENCE 1"/>
    <property type="match status" value="1"/>
</dbReference>
<organism evidence="2 3">
    <name type="scientific">Starmerella bacillaris</name>
    <name type="common">Yeast</name>
    <name type="synonym">Candida zemplinina</name>
    <dbReference type="NCBI Taxonomy" id="1247836"/>
    <lineage>
        <taxon>Eukaryota</taxon>
        <taxon>Fungi</taxon>
        <taxon>Dikarya</taxon>
        <taxon>Ascomycota</taxon>
        <taxon>Saccharomycotina</taxon>
        <taxon>Dipodascomycetes</taxon>
        <taxon>Dipodascales</taxon>
        <taxon>Trichomonascaceae</taxon>
        <taxon>Starmerella</taxon>
    </lineage>
</organism>
<sequence length="277" mass="29896">MDYRVVDVFTDKALLGNPVAVILNANDLTTETMQQFARWTNLSETTFVLKPQNGGDYRLRIFTPGGELPFAGHPSLGTAAALLDANILKKAEGEQVFVQECARGNIPIKKSAHGELSFEIDLDKPTVLDSTQAEELKHSMNEFSLKPGAVVVDAGPHWVVVECEGSLEKFLDTKPNDAAILAFTAKYGFTGICPFLKVENGVEIRSFAPGEGVSEDPVCGSGNAAVAKYINNSESYKSRQGRAIQRDGHIVCGVKDSTVSVGGKCKITVRGYVNLDK</sequence>
<comment type="caution">
    <text evidence="2">The sequence shown here is derived from an EMBL/GenBank/DDBJ whole genome shotgun (WGS) entry which is preliminary data.</text>
</comment>
<keyword evidence="3" id="KW-1185">Reference proteome</keyword>
<feature type="active site" evidence="1">
    <location>
        <position position="44"/>
    </location>
</feature>
<dbReference type="GO" id="GO:0016853">
    <property type="term" value="F:isomerase activity"/>
    <property type="evidence" value="ECO:0007669"/>
    <property type="project" value="TreeGrafter"/>
</dbReference>
<dbReference type="GO" id="GO:0005737">
    <property type="term" value="C:cytoplasm"/>
    <property type="evidence" value="ECO:0007669"/>
    <property type="project" value="TreeGrafter"/>
</dbReference>
<dbReference type="PANTHER" id="PTHR13774">
    <property type="entry name" value="PHENAZINE BIOSYNTHESIS PROTEIN"/>
    <property type="match status" value="1"/>
</dbReference>
<dbReference type="Gene3D" id="3.10.310.10">
    <property type="entry name" value="Diaminopimelate Epimerase, Chain A, domain 1"/>
    <property type="match status" value="2"/>
</dbReference>
<name>A0AAV5RP46_STABA</name>
<dbReference type="InterPro" id="IPR003719">
    <property type="entry name" value="Phenazine_PhzF-like"/>
</dbReference>
<gene>
    <name evidence="2" type="ORF">DASB73_034140</name>
</gene>
<evidence type="ECO:0000313" key="2">
    <source>
        <dbReference type="EMBL" id="GMM52451.1"/>
    </source>
</evidence>
<dbReference type="NCBIfam" id="TIGR00654">
    <property type="entry name" value="PhzF_family"/>
    <property type="match status" value="1"/>
</dbReference>
<evidence type="ECO:0000256" key="1">
    <source>
        <dbReference type="PIRSR" id="PIRSR016184-1"/>
    </source>
</evidence>
<reference evidence="2 3" key="1">
    <citation type="journal article" date="2023" name="Elife">
        <title>Identification of key yeast species and microbe-microbe interactions impacting larval growth of Drosophila in the wild.</title>
        <authorList>
            <person name="Mure A."/>
            <person name="Sugiura Y."/>
            <person name="Maeda R."/>
            <person name="Honda K."/>
            <person name="Sakurai N."/>
            <person name="Takahashi Y."/>
            <person name="Watada M."/>
            <person name="Katoh T."/>
            <person name="Gotoh A."/>
            <person name="Gotoh Y."/>
            <person name="Taniguchi I."/>
            <person name="Nakamura K."/>
            <person name="Hayashi T."/>
            <person name="Katayama T."/>
            <person name="Uemura T."/>
            <person name="Hattori Y."/>
        </authorList>
    </citation>
    <scope>NUCLEOTIDE SEQUENCE [LARGE SCALE GENOMIC DNA]</scope>
    <source>
        <strain evidence="2 3">SB-73</strain>
    </source>
</reference>